<accession>A0A6A4W618</accession>
<keyword evidence="1" id="KW-0472">Membrane</keyword>
<keyword evidence="3" id="KW-1185">Reference proteome</keyword>
<dbReference type="Proteomes" id="UP000440578">
    <property type="component" value="Unassembled WGS sequence"/>
</dbReference>
<feature type="transmembrane region" description="Helical" evidence="1">
    <location>
        <begin position="12"/>
        <end position="34"/>
    </location>
</feature>
<keyword evidence="1" id="KW-0812">Transmembrane</keyword>
<evidence type="ECO:0000256" key="1">
    <source>
        <dbReference type="SAM" id="Phobius"/>
    </source>
</evidence>
<feature type="transmembrane region" description="Helical" evidence="1">
    <location>
        <begin position="122"/>
        <end position="141"/>
    </location>
</feature>
<evidence type="ECO:0000313" key="3">
    <source>
        <dbReference type="Proteomes" id="UP000440578"/>
    </source>
</evidence>
<gene>
    <name evidence="2" type="ORF">FJT64_003161</name>
</gene>
<feature type="transmembrane region" description="Helical" evidence="1">
    <location>
        <begin position="82"/>
        <end position="110"/>
    </location>
</feature>
<organism evidence="2 3">
    <name type="scientific">Amphibalanus amphitrite</name>
    <name type="common">Striped barnacle</name>
    <name type="synonym">Balanus amphitrite</name>
    <dbReference type="NCBI Taxonomy" id="1232801"/>
    <lineage>
        <taxon>Eukaryota</taxon>
        <taxon>Metazoa</taxon>
        <taxon>Ecdysozoa</taxon>
        <taxon>Arthropoda</taxon>
        <taxon>Crustacea</taxon>
        <taxon>Multicrustacea</taxon>
        <taxon>Cirripedia</taxon>
        <taxon>Thoracica</taxon>
        <taxon>Thoracicalcarea</taxon>
        <taxon>Balanomorpha</taxon>
        <taxon>Balanoidea</taxon>
        <taxon>Balanidae</taxon>
        <taxon>Amphibalaninae</taxon>
        <taxon>Amphibalanus</taxon>
    </lineage>
</organism>
<protein>
    <submittedName>
        <fullName evidence="2">Uncharacterized protein</fullName>
    </submittedName>
</protein>
<sequence>MDAQWLGLFSYHTGLIAICWTLVVMSMFSFFTYLEYMIAVEGGGALVVFGMAFLLSLADGAVSGALLLGLSDGTARARLSIWLLWNVVYSLVVLLLICADLSAVVVVAGIGVLSGLRTPMAIGFRLLCIWTGWIIGARLVSATRAAQAVRRRTGALSRPAAARSARPLTAVMASRARAPRRLPLGGRPWYGARADGAAAPPARLHPALDVASLLGKLTAAADGHQSAARRARSELSSTGLHMRKQRVLHKVGTGYNLPGDTTDGYPSAATAAMKEQCLCEDFSRPGTALGVLSLAALLVYALTSTSNNYQAVANATATGRARADGAHYHGTRGTALNWAGGKVNGIQFGQG</sequence>
<keyword evidence="1" id="KW-1133">Transmembrane helix</keyword>
<reference evidence="2 3" key="1">
    <citation type="submission" date="2019-07" db="EMBL/GenBank/DDBJ databases">
        <title>Draft genome assembly of a fouling barnacle, Amphibalanus amphitrite (Darwin, 1854): The first reference genome for Thecostraca.</title>
        <authorList>
            <person name="Kim W."/>
        </authorList>
    </citation>
    <scope>NUCLEOTIDE SEQUENCE [LARGE SCALE GENOMIC DNA]</scope>
    <source>
        <strain evidence="2">SNU_AA5</strain>
        <tissue evidence="2">Soma without cirri and trophi</tissue>
    </source>
</reference>
<dbReference type="EMBL" id="VIIS01001170">
    <property type="protein sequence ID" value="KAF0301393.1"/>
    <property type="molecule type" value="Genomic_DNA"/>
</dbReference>
<feature type="transmembrane region" description="Helical" evidence="1">
    <location>
        <begin position="46"/>
        <end position="70"/>
    </location>
</feature>
<proteinExistence type="predicted"/>
<dbReference type="AlphaFoldDB" id="A0A6A4W618"/>
<name>A0A6A4W618_AMPAM</name>
<evidence type="ECO:0000313" key="2">
    <source>
        <dbReference type="EMBL" id="KAF0301393.1"/>
    </source>
</evidence>
<comment type="caution">
    <text evidence="2">The sequence shown here is derived from an EMBL/GenBank/DDBJ whole genome shotgun (WGS) entry which is preliminary data.</text>
</comment>